<keyword evidence="1" id="KW-0175">Coiled coil</keyword>
<dbReference type="Proteomes" id="UP000748752">
    <property type="component" value="Unassembled WGS sequence"/>
</dbReference>
<gene>
    <name evidence="3" type="ORF">CKO31_18835</name>
</gene>
<evidence type="ECO:0008006" key="5">
    <source>
        <dbReference type="Google" id="ProtNLM"/>
    </source>
</evidence>
<dbReference type="RefSeq" id="WP_200240560.1">
    <property type="nucleotide sequence ID" value="NZ_NRRV01000057.1"/>
</dbReference>
<feature type="coiled-coil region" evidence="1">
    <location>
        <begin position="73"/>
        <end position="131"/>
    </location>
</feature>
<evidence type="ECO:0000313" key="4">
    <source>
        <dbReference type="Proteomes" id="UP000748752"/>
    </source>
</evidence>
<comment type="caution">
    <text evidence="3">The sequence shown here is derived from an EMBL/GenBank/DDBJ whole genome shotgun (WGS) entry which is preliminary data.</text>
</comment>
<feature type="compositionally biased region" description="Low complexity" evidence="2">
    <location>
        <begin position="238"/>
        <end position="247"/>
    </location>
</feature>
<protein>
    <recommendedName>
        <fullName evidence="5">Chromosome partition protein Smc</fullName>
    </recommendedName>
</protein>
<accession>A0ABS1CLG1</accession>
<proteinExistence type="predicted"/>
<dbReference type="EMBL" id="NRRV01000057">
    <property type="protein sequence ID" value="MBK1632764.1"/>
    <property type="molecule type" value="Genomic_DNA"/>
</dbReference>
<name>A0ABS1CLG1_9GAMM</name>
<evidence type="ECO:0000313" key="3">
    <source>
        <dbReference type="EMBL" id="MBK1632764.1"/>
    </source>
</evidence>
<feature type="region of interest" description="Disordered" evidence="2">
    <location>
        <begin position="224"/>
        <end position="247"/>
    </location>
</feature>
<organism evidence="3 4">
    <name type="scientific">Thiohalocapsa halophila</name>
    <dbReference type="NCBI Taxonomy" id="69359"/>
    <lineage>
        <taxon>Bacteria</taxon>
        <taxon>Pseudomonadati</taxon>
        <taxon>Pseudomonadota</taxon>
        <taxon>Gammaproteobacteria</taxon>
        <taxon>Chromatiales</taxon>
        <taxon>Chromatiaceae</taxon>
        <taxon>Thiohalocapsa</taxon>
    </lineage>
</organism>
<reference evidence="3 4" key="1">
    <citation type="journal article" date="2020" name="Microorganisms">
        <title>Osmotic Adaptation and Compatible Solute Biosynthesis of Phototrophic Bacteria as Revealed from Genome Analyses.</title>
        <authorList>
            <person name="Imhoff J.F."/>
            <person name="Rahn T."/>
            <person name="Kunzel S."/>
            <person name="Keller A."/>
            <person name="Neulinger S.C."/>
        </authorList>
    </citation>
    <scope>NUCLEOTIDE SEQUENCE [LARGE SCALE GENOMIC DNA]</scope>
    <source>
        <strain evidence="3 4">DSM 6210</strain>
    </source>
</reference>
<dbReference type="Gene3D" id="1.10.287.1490">
    <property type="match status" value="1"/>
</dbReference>
<sequence length="247" mass="27232">MGDLIIELALALLAATLIGWLIGRVLCKSGEYDERAARRRLETTLAERDKTRAMLQDTADGLRTQLGEQTRAAAGAEQEQARLRGRLTAVETEAKDLLDRIEALDVCNARRHALEAELDDQQALVLELRATCDTQAQQIRALTGELDGARTELAAGHTEQQHKDAEISAGRRRHAEHEALIATLEQEKSDLEQALRRLGPEHDSCLARLQALAAAVEALHQRIRERAAPRGRRRPDSRAASGAEGRP</sequence>
<evidence type="ECO:0000256" key="2">
    <source>
        <dbReference type="SAM" id="MobiDB-lite"/>
    </source>
</evidence>
<keyword evidence="4" id="KW-1185">Reference proteome</keyword>
<evidence type="ECO:0000256" key="1">
    <source>
        <dbReference type="SAM" id="Coils"/>
    </source>
</evidence>